<organism evidence="1 2">
    <name type="scientific">Ligilactobacillus murinus</name>
    <dbReference type="NCBI Taxonomy" id="1622"/>
    <lineage>
        <taxon>Bacteria</taxon>
        <taxon>Bacillati</taxon>
        <taxon>Bacillota</taxon>
        <taxon>Bacilli</taxon>
        <taxon>Lactobacillales</taxon>
        <taxon>Lactobacillaceae</taxon>
        <taxon>Ligilactobacillus</taxon>
    </lineage>
</organism>
<dbReference type="InterPro" id="IPR012865">
    <property type="entry name" value="DUF1642"/>
</dbReference>
<dbReference type="EMBL" id="QZFR01000005">
    <property type="protein sequence ID" value="RXV75338.1"/>
    <property type="molecule type" value="Genomic_DNA"/>
</dbReference>
<comment type="caution">
    <text evidence="1">The sequence shown here is derived from an EMBL/GenBank/DDBJ whole genome shotgun (WGS) entry which is preliminary data.</text>
</comment>
<name>A0A4Q2AYU6_9LACO</name>
<reference evidence="1 2" key="1">
    <citation type="submission" date="2018-09" db="EMBL/GenBank/DDBJ databases">
        <title>Murine metabolic-syndrome-specific gut microbial biobank.</title>
        <authorList>
            <person name="Liu C."/>
        </authorList>
    </citation>
    <scope>NUCLEOTIDE SEQUENCE [LARGE SCALE GENOMIC DNA]</scope>
    <source>
        <strain evidence="1 2">C-30</strain>
    </source>
</reference>
<evidence type="ECO:0000313" key="2">
    <source>
        <dbReference type="Proteomes" id="UP000289316"/>
    </source>
</evidence>
<sequence>MRSVKSRSKRWLKVEKINFRRTNKMTEEKMILNDGQYDEQYDLEIKTHQISVSADVLAGKGWYKLADDEQVVKKAVLSKEEAEWFEKYKDLPFYDLPLYADDSSNHFTKKLSNKMVQYREDWKKRADFFNRLSQAYFTGYTIKKEKKYYIKLNFNRGPVYLNVNKKTGNWFFETRSETSSYKTQFTQEKIDAMQKDPRAKGLDLNVLKVEVPEDELED</sequence>
<evidence type="ECO:0000313" key="1">
    <source>
        <dbReference type="EMBL" id="RXV75338.1"/>
    </source>
</evidence>
<proteinExistence type="predicted"/>
<protein>
    <submittedName>
        <fullName evidence="1">DUF1642 domain-containing protein</fullName>
    </submittedName>
</protein>
<dbReference type="Proteomes" id="UP000289316">
    <property type="component" value="Unassembled WGS sequence"/>
</dbReference>
<dbReference type="AlphaFoldDB" id="A0A4Q2AYU6"/>
<dbReference type="Pfam" id="PF07852">
    <property type="entry name" value="DUF1642"/>
    <property type="match status" value="1"/>
</dbReference>
<gene>
    <name evidence="1" type="ORF">D6C19_01450</name>
</gene>
<accession>A0A4Q2AYU6</accession>